<dbReference type="Proteomes" id="UP001296104">
    <property type="component" value="Unassembled WGS sequence"/>
</dbReference>
<evidence type="ECO:0000313" key="3">
    <source>
        <dbReference type="Proteomes" id="UP001296104"/>
    </source>
</evidence>
<reference evidence="2" key="1">
    <citation type="submission" date="2023-11" db="EMBL/GenBank/DDBJ databases">
        <authorList>
            <person name="Alioto T."/>
            <person name="Alioto T."/>
            <person name="Gomez Garrido J."/>
        </authorList>
    </citation>
    <scope>NUCLEOTIDE SEQUENCE</scope>
</reference>
<name>A0AAI8Z5S9_9PEZI</name>
<dbReference type="AlphaFoldDB" id="A0AAI8Z5S9"/>
<evidence type="ECO:0000256" key="1">
    <source>
        <dbReference type="SAM" id="Coils"/>
    </source>
</evidence>
<feature type="coiled-coil region" evidence="1">
    <location>
        <begin position="3"/>
        <end position="37"/>
    </location>
</feature>
<keyword evidence="1" id="KW-0175">Coiled coil</keyword>
<comment type="caution">
    <text evidence="2">The sequence shown here is derived from an EMBL/GenBank/DDBJ whole genome shotgun (WGS) entry which is preliminary data.</text>
</comment>
<gene>
    <name evidence="2" type="ORF">LECACI_7A008133</name>
</gene>
<organism evidence="2 3">
    <name type="scientific">Lecanosticta acicola</name>
    <dbReference type="NCBI Taxonomy" id="111012"/>
    <lineage>
        <taxon>Eukaryota</taxon>
        <taxon>Fungi</taxon>
        <taxon>Dikarya</taxon>
        <taxon>Ascomycota</taxon>
        <taxon>Pezizomycotina</taxon>
        <taxon>Dothideomycetes</taxon>
        <taxon>Dothideomycetidae</taxon>
        <taxon>Mycosphaerellales</taxon>
        <taxon>Mycosphaerellaceae</taxon>
        <taxon>Lecanosticta</taxon>
    </lineage>
</organism>
<proteinExistence type="predicted"/>
<accession>A0AAI8Z5S9</accession>
<dbReference type="EMBL" id="CAVMBE010000075">
    <property type="protein sequence ID" value="CAK4032975.1"/>
    <property type="molecule type" value="Genomic_DNA"/>
</dbReference>
<sequence length="151" mass="17071">MSAFDLRQEHAALKQRFQDAQSNVADWQTALDNMKAERTALLSQQIRLAMPQKLNSRLPREGALLTESASNRFINLVELALSSAAKGYHGMAFLNAYKAVVAYAVPDRREVFLENLRRFPPKDGFEEILAKAEMEEIGETVDKEEEGDEEL</sequence>
<evidence type="ECO:0000313" key="2">
    <source>
        <dbReference type="EMBL" id="CAK4032975.1"/>
    </source>
</evidence>
<keyword evidence="3" id="KW-1185">Reference proteome</keyword>
<protein>
    <submittedName>
        <fullName evidence="2">Uncharacterized protein</fullName>
    </submittedName>
</protein>